<reference evidence="2 3" key="1">
    <citation type="submission" date="2019-06" db="EMBL/GenBank/DDBJ databases">
        <title>A chromosomal-level reference genome of Carpinus fangiana (Coryloideae, Betulaceae).</title>
        <authorList>
            <person name="Yang X."/>
            <person name="Wang Z."/>
            <person name="Zhang L."/>
            <person name="Hao G."/>
            <person name="Liu J."/>
            <person name="Yang Y."/>
        </authorList>
    </citation>
    <scope>NUCLEOTIDE SEQUENCE [LARGE SCALE GENOMIC DNA]</scope>
    <source>
        <strain evidence="2">Cfa_2016G</strain>
        <tissue evidence="2">Leaf</tissue>
    </source>
</reference>
<sequence length="151" mass="16802">MSSSPAHKSSSLTPHPHKLPPTQINNQASSSHTFQPVRHPTPQNPHVKLLTIISLSSSSRSRNLFDWLNRQRSNESTVLLNTLKEVGTVNFSLEVNDVVPTLGTLYDMPITIMTSLSVFSNTVKPLDLSRFKCSITCSVHSKPLKLWQTLT</sequence>
<dbReference type="AlphaFoldDB" id="A0A660KPI9"/>
<proteinExistence type="predicted"/>
<feature type="compositionally biased region" description="Polar residues" evidence="1">
    <location>
        <begin position="22"/>
        <end position="34"/>
    </location>
</feature>
<feature type="compositionally biased region" description="Polar residues" evidence="1">
    <location>
        <begin position="1"/>
        <end position="13"/>
    </location>
</feature>
<accession>A0A660KPI9</accession>
<keyword evidence="3" id="KW-1185">Reference proteome</keyword>
<gene>
    <name evidence="2" type="ORF">FH972_010204</name>
</gene>
<feature type="region of interest" description="Disordered" evidence="1">
    <location>
        <begin position="1"/>
        <end position="44"/>
    </location>
</feature>
<evidence type="ECO:0000313" key="3">
    <source>
        <dbReference type="Proteomes" id="UP000327013"/>
    </source>
</evidence>
<organism evidence="2 3">
    <name type="scientific">Carpinus fangiana</name>
    <dbReference type="NCBI Taxonomy" id="176857"/>
    <lineage>
        <taxon>Eukaryota</taxon>
        <taxon>Viridiplantae</taxon>
        <taxon>Streptophyta</taxon>
        <taxon>Embryophyta</taxon>
        <taxon>Tracheophyta</taxon>
        <taxon>Spermatophyta</taxon>
        <taxon>Magnoliopsida</taxon>
        <taxon>eudicotyledons</taxon>
        <taxon>Gunneridae</taxon>
        <taxon>Pentapetalae</taxon>
        <taxon>rosids</taxon>
        <taxon>fabids</taxon>
        <taxon>Fagales</taxon>
        <taxon>Betulaceae</taxon>
        <taxon>Carpinus</taxon>
    </lineage>
</organism>
<evidence type="ECO:0000313" key="2">
    <source>
        <dbReference type="EMBL" id="KAE8037630.1"/>
    </source>
</evidence>
<evidence type="ECO:0000256" key="1">
    <source>
        <dbReference type="SAM" id="MobiDB-lite"/>
    </source>
</evidence>
<name>A0A660KPI9_9ROSI</name>
<dbReference type="EMBL" id="CM017324">
    <property type="protein sequence ID" value="KAE8037630.1"/>
    <property type="molecule type" value="Genomic_DNA"/>
</dbReference>
<dbReference type="Proteomes" id="UP000327013">
    <property type="component" value="Chromosome 4"/>
</dbReference>
<protein>
    <submittedName>
        <fullName evidence="2">Uncharacterized protein</fullName>
    </submittedName>
</protein>